<feature type="region of interest" description="Disordered" evidence="1">
    <location>
        <begin position="62"/>
        <end position="94"/>
    </location>
</feature>
<reference evidence="2 3" key="1">
    <citation type="submission" date="2015-09" db="EMBL/GenBank/DDBJ databases">
        <title>Draft genome of the parasitic nematode Teladorsagia circumcincta isolate WARC Sus (inbred).</title>
        <authorList>
            <person name="Mitreva M."/>
        </authorList>
    </citation>
    <scope>NUCLEOTIDE SEQUENCE [LARGE SCALE GENOMIC DNA]</scope>
    <source>
        <strain evidence="2 3">S</strain>
    </source>
</reference>
<evidence type="ECO:0000313" key="3">
    <source>
        <dbReference type="Proteomes" id="UP000230423"/>
    </source>
</evidence>
<evidence type="ECO:0000313" key="2">
    <source>
        <dbReference type="EMBL" id="PIO70565.1"/>
    </source>
</evidence>
<feature type="compositionally biased region" description="Basic and acidic residues" evidence="1">
    <location>
        <begin position="85"/>
        <end position="94"/>
    </location>
</feature>
<dbReference type="Proteomes" id="UP000230423">
    <property type="component" value="Unassembled WGS sequence"/>
</dbReference>
<feature type="compositionally biased region" description="Basic and acidic residues" evidence="1">
    <location>
        <begin position="62"/>
        <end position="74"/>
    </location>
</feature>
<evidence type="ECO:0000256" key="1">
    <source>
        <dbReference type="SAM" id="MobiDB-lite"/>
    </source>
</evidence>
<sequence>MIAHRPLTRPTPTNIRQGSVVEVAASLSTRENRQKTYVQWIHYRFIAQDEVYTFFALAKSEDDDHDPCVTDTKKPNKGCQENVEEEMRSEAPNE</sequence>
<dbReference type="EMBL" id="KZ346233">
    <property type="protein sequence ID" value="PIO70565.1"/>
    <property type="molecule type" value="Genomic_DNA"/>
</dbReference>
<keyword evidence="3" id="KW-1185">Reference proteome</keyword>
<name>A0A2G9UJZ1_TELCI</name>
<dbReference type="AlphaFoldDB" id="A0A2G9UJZ1"/>
<accession>A0A2G9UJZ1</accession>
<organism evidence="2 3">
    <name type="scientific">Teladorsagia circumcincta</name>
    <name type="common">Brown stomach worm</name>
    <name type="synonym">Ostertagia circumcincta</name>
    <dbReference type="NCBI Taxonomy" id="45464"/>
    <lineage>
        <taxon>Eukaryota</taxon>
        <taxon>Metazoa</taxon>
        <taxon>Ecdysozoa</taxon>
        <taxon>Nematoda</taxon>
        <taxon>Chromadorea</taxon>
        <taxon>Rhabditida</taxon>
        <taxon>Rhabditina</taxon>
        <taxon>Rhabditomorpha</taxon>
        <taxon>Strongyloidea</taxon>
        <taxon>Trichostrongylidae</taxon>
        <taxon>Teladorsagia</taxon>
    </lineage>
</organism>
<gene>
    <name evidence="2" type="ORF">TELCIR_07581</name>
</gene>
<protein>
    <submittedName>
        <fullName evidence="2">Uncharacterized protein</fullName>
    </submittedName>
</protein>
<proteinExistence type="predicted"/>
<feature type="non-terminal residue" evidence="2">
    <location>
        <position position="94"/>
    </location>
</feature>